<evidence type="ECO:0000256" key="1">
    <source>
        <dbReference type="ARBA" id="ARBA00022801"/>
    </source>
</evidence>
<dbReference type="RefSeq" id="WP_126819148.1">
    <property type="nucleotide sequence ID" value="NZ_PIPS01000001.1"/>
</dbReference>
<reference evidence="6" key="1">
    <citation type="journal article" date="2018" name="Front. Microbiol.">
        <title>Genome-Based Analysis Reveals the Taxonomy and Diversity of the Family Idiomarinaceae.</title>
        <authorList>
            <person name="Liu Y."/>
            <person name="Lai Q."/>
            <person name="Shao Z."/>
        </authorList>
    </citation>
    <scope>NUCLEOTIDE SEQUENCE [LARGE SCALE GENOMIC DNA]</scope>
    <source>
        <strain evidence="6">SN-14</strain>
    </source>
</reference>
<dbReference type="EMBL" id="PIPS01000001">
    <property type="protein sequence ID" value="RUO44638.1"/>
    <property type="molecule type" value="Genomic_DNA"/>
</dbReference>
<proteinExistence type="inferred from homology"/>
<dbReference type="SMART" id="SM00471">
    <property type="entry name" value="HDc"/>
    <property type="match status" value="1"/>
</dbReference>
<sequence length="452" mass="52017">MQHSDIWQQRMQASTPADRSGDTRTPYQKDKARVLHSAAFRRLQAKTQVMYIGMHDFPRTRLTHSLEASQIGGGLVVHFQQHQTELAESLQLSESLIESLCLAHDIGHPPYGHGGEIALNYMMRHHGGFEGNGQTFRIVTQLETYTADAGMNLCRRTLLGLLKYPVTMHQARRKRLPKDISDFRHLPTRDWLPAKALYDDDSDALKWVLSALCDRDIERLQQFSQQPSEHQHGRSQYKSVDASIMELADDIAYGVHDLEDAIVVGLIQRDRWMAEMYELLQQLESELPEFNAAELTDLLFSAQHYQRKRAIGDLVNRLVTSATLQPYPVTFDDPILQYQALLGPTEHKLLQALKEFIFKFVIRKPEMQIQEFKGQQVVMEIFDALAVDPERLLPENTKQRYQLEKQRLEQGLKGNPYRVIADYLAGMTDAYAARLHQEMFSVNSPPRMTSRF</sequence>
<keyword evidence="1 2" id="KW-0378">Hydrolase</keyword>
<evidence type="ECO:0000256" key="2">
    <source>
        <dbReference type="HAMAP-Rule" id="MF_01212"/>
    </source>
</evidence>
<dbReference type="NCBIfam" id="NF041026">
    <property type="entry name" value="antiphage_dGTPase"/>
    <property type="match status" value="1"/>
</dbReference>
<dbReference type="Gene3D" id="1.10.3210.10">
    <property type="entry name" value="Hypothetical protein af1432"/>
    <property type="match status" value="2"/>
</dbReference>
<comment type="caution">
    <text evidence="5">The sequence shown here is derived from an EMBL/GenBank/DDBJ whole genome shotgun (WGS) entry which is preliminary data.</text>
</comment>
<evidence type="ECO:0000313" key="6">
    <source>
        <dbReference type="Proteomes" id="UP000286680"/>
    </source>
</evidence>
<evidence type="ECO:0000313" key="5">
    <source>
        <dbReference type="EMBL" id="RUO44638.1"/>
    </source>
</evidence>
<organism evidence="5 6">
    <name type="scientific">Idiomarina aquatica</name>
    <dbReference type="NCBI Taxonomy" id="1327752"/>
    <lineage>
        <taxon>Bacteria</taxon>
        <taxon>Pseudomonadati</taxon>
        <taxon>Pseudomonadota</taxon>
        <taxon>Gammaproteobacteria</taxon>
        <taxon>Alteromonadales</taxon>
        <taxon>Idiomarinaceae</taxon>
        <taxon>Idiomarina</taxon>
    </lineage>
</organism>
<feature type="domain" description="HD" evidence="4">
    <location>
        <begin position="61"/>
        <end position="254"/>
    </location>
</feature>
<dbReference type="NCBIfam" id="NF003701">
    <property type="entry name" value="PRK05318.1"/>
    <property type="match status" value="1"/>
</dbReference>
<dbReference type="InterPro" id="IPR006674">
    <property type="entry name" value="HD_domain"/>
</dbReference>
<feature type="compositionally biased region" description="Basic and acidic residues" evidence="3">
    <location>
        <begin position="19"/>
        <end position="28"/>
    </location>
</feature>
<feature type="compositionally biased region" description="Polar residues" evidence="3">
    <location>
        <begin position="1"/>
        <end position="17"/>
    </location>
</feature>
<dbReference type="InterPro" id="IPR023023">
    <property type="entry name" value="dNTPase_2"/>
</dbReference>
<protein>
    <recommendedName>
        <fullName evidence="2">Deoxyguanosinetriphosphate triphosphohydrolase-like protein</fullName>
    </recommendedName>
</protein>
<dbReference type="GO" id="GO:0006203">
    <property type="term" value="P:dGTP catabolic process"/>
    <property type="evidence" value="ECO:0007669"/>
    <property type="project" value="TreeGrafter"/>
</dbReference>
<feature type="region of interest" description="Disordered" evidence="3">
    <location>
        <begin position="1"/>
        <end position="28"/>
    </location>
</feature>
<dbReference type="CDD" id="cd00077">
    <property type="entry name" value="HDc"/>
    <property type="match status" value="1"/>
</dbReference>
<dbReference type="SUPFAM" id="SSF109604">
    <property type="entry name" value="HD-domain/PDEase-like"/>
    <property type="match status" value="1"/>
</dbReference>
<dbReference type="InterPro" id="IPR026875">
    <property type="entry name" value="PHydrolase_assoc_dom"/>
</dbReference>
<accession>A0AA94EGI5</accession>
<dbReference type="PROSITE" id="PS51831">
    <property type="entry name" value="HD"/>
    <property type="match status" value="1"/>
</dbReference>
<dbReference type="InterPro" id="IPR006261">
    <property type="entry name" value="dGTPase"/>
</dbReference>
<dbReference type="HAMAP" id="MF_01212">
    <property type="entry name" value="dGTPase_type2"/>
    <property type="match status" value="1"/>
</dbReference>
<dbReference type="InterPro" id="IPR003607">
    <property type="entry name" value="HD/PDEase_dom"/>
</dbReference>
<gene>
    <name evidence="5" type="ORF">CWE23_00970</name>
</gene>
<dbReference type="GO" id="GO:0008832">
    <property type="term" value="F:dGTPase activity"/>
    <property type="evidence" value="ECO:0007669"/>
    <property type="project" value="TreeGrafter"/>
</dbReference>
<dbReference type="AlphaFoldDB" id="A0AA94EGI5"/>
<dbReference type="PANTHER" id="PTHR11373:SF40">
    <property type="entry name" value="DEOXYGUANOSINETRIPHOSPHATE TRIPHOSPHOHYDROLASE-LIKE PROTEIN 2"/>
    <property type="match status" value="1"/>
</dbReference>
<evidence type="ECO:0000259" key="4">
    <source>
        <dbReference type="PROSITE" id="PS51831"/>
    </source>
</evidence>
<dbReference type="Proteomes" id="UP000286680">
    <property type="component" value="Unassembled WGS sequence"/>
</dbReference>
<dbReference type="Pfam" id="PF13286">
    <property type="entry name" value="HD_assoc"/>
    <property type="match status" value="1"/>
</dbReference>
<dbReference type="PANTHER" id="PTHR11373">
    <property type="entry name" value="DEOXYNUCLEOSIDE TRIPHOSPHATE TRIPHOSPHOHYDROLASE"/>
    <property type="match status" value="1"/>
</dbReference>
<dbReference type="InterPro" id="IPR050135">
    <property type="entry name" value="dGTPase-like"/>
</dbReference>
<evidence type="ECO:0000256" key="3">
    <source>
        <dbReference type="SAM" id="MobiDB-lite"/>
    </source>
</evidence>
<dbReference type="NCBIfam" id="TIGR01353">
    <property type="entry name" value="dGTP_triPase"/>
    <property type="match status" value="1"/>
</dbReference>
<name>A0AA94EGI5_9GAMM</name>
<keyword evidence="6" id="KW-1185">Reference proteome</keyword>
<dbReference type="Pfam" id="PF01966">
    <property type="entry name" value="HD"/>
    <property type="match status" value="1"/>
</dbReference>
<comment type="similarity">
    <text evidence="2">Belongs to the dGTPase family. Type 2 subfamily.</text>
</comment>